<reference evidence="2 3" key="1">
    <citation type="submission" date="2021-03" db="EMBL/GenBank/DDBJ databases">
        <title>Isolation and description of Capnocytophaga bilenii sp. nov., a novel Capnocytophaga species, isolated from a gingivitis subject.</title>
        <authorList>
            <person name="Antezack A."/>
            <person name="Monnet-Corti V."/>
            <person name="La Scola B."/>
        </authorList>
    </citation>
    <scope>NUCLEOTIDE SEQUENCE [LARGE SCALE GENOMIC DNA]</scope>
    <source>
        <strain evidence="2 3">Marseille-Q4570</strain>
    </source>
</reference>
<evidence type="ECO:0000313" key="2">
    <source>
        <dbReference type="EMBL" id="MBO1885111.1"/>
    </source>
</evidence>
<dbReference type="SUPFAM" id="SSF47413">
    <property type="entry name" value="lambda repressor-like DNA-binding domains"/>
    <property type="match status" value="1"/>
</dbReference>
<dbReference type="SMART" id="SM00530">
    <property type="entry name" value="HTH_XRE"/>
    <property type="match status" value="1"/>
</dbReference>
<comment type="caution">
    <text evidence="2">The sequence shown here is derived from an EMBL/GenBank/DDBJ whole genome shotgun (WGS) entry which is preliminary data.</text>
</comment>
<proteinExistence type="predicted"/>
<gene>
    <name evidence="2" type="ORF">J4N46_11970</name>
</gene>
<evidence type="ECO:0000259" key="1">
    <source>
        <dbReference type="PROSITE" id="PS50943"/>
    </source>
</evidence>
<dbReference type="Gene3D" id="1.10.260.40">
    <property type="entry name" value="lambda repressor-like DNA-binding domains"/>
    <property type="match status" value="1"/>
</dbReference>
<organism evidence="2 3">
    <name type="scientific">Capnocytophaga bilenii</name>
    <dbReference type="NCBI Taxonomy" id="2819369"/>
    <lineage>
        <taxon>Bacteria</taxon>
        <taxon>Pseudomonadati</taxon>
        <taxon>Bacteroidota</taxon>
        <taxon>Flavobacteriia</taxon>
        <taxon>Flavobacteriales</taxon>
        <taxon>Flavobacteriaceae</taxon>
        <taxon>Capnocytophaga</taxon>
    </lineage>
</organism>
<dbReference type="InterPro" id="IPR010982">
    <property type="entry name" value="Lambda_DNA-bd_dom_sf"/>
</dbReference>
<dbReference type="Pfam" id="PF01381">
    <property type="entry name" value="HTH_3"/>
    <property type="match status" value="1"/>
</dbReference>
<evidence type="ECO:0000313" key="3">
    <source>
        <dbReference type="Proteomes" id="UP000681610"/>
    </source>
</evidence>
<name>A0ABS3Q0K4_9FLAO</name>
<accession>A0ABS3Q0K4</accession>
<dbReference type="RefSeq" id="WP_208059477.1">
    <property type="nucleotide sequence ID" value="NZ_JAGDYP010000013.1"/>
</dbReference>
<dbReference type="PROSITE" id="PS50943">
    <property type="entry name" value="HTH_CROC1"/>
    <property type="match status" value="1"/>
</dbReference>
<dbReference type="EMBL" id="JAGDYP010000013">
    <property type="protein sequence ID" value="MBO1885111.1"/>
    <property type="molecule type" value="Genomic_DNA"/>
</dbReference>
<feature type="domain" description="HTH cro/C1-type" evidence="1">
    <location>
        <begin position="21"/>
        <end position="75"/>
    </location>
</feature>
<dbReference type="InterPro" id="IPR001387">
    <property type="entry name" value="Cro/C1-type_HTH"/>
</dbReference>
<keyword evidence="3" id="KW-1185">Reference proteome</keyword>
<protein>
    <submittedName>
        <fullName evidence="2">Helix-turn-helix transcriptional regulator</fullName>
    </submittedName>
</protein>
<sequence>MKKYTDLEEATEKVDSVLAKIRKLRLAQQLSCEQMGDILGVDTTTYRRIENGQHRLRVETLITIAKALGTTIYSLLEEPNISHTLAEG</sequence>
<dbReference type="Proteomes" id="UP000681610">
    <property type="component" value="Unassembled WGS sequence"/>
</dbReference>
<dbReference type="CDD" id="cd00093">
    <property type="entry name" value="HTH_XRE"/>
    <property type="match status" value="1"/>
</dbReference>